<keyword evidence="1 6" id="KW-0963">Cytoplasm</keyword>
<proteinExistence type="inferred from homology"/>
<evidence type="ECO:0000313" key="9">
    <source>
        <dbReference type="Proteomes" id="UP001597079"/>
    </source>
</evidence>
<dbReference type="Pfam" id="PF13083">
    <property type="entry name" value="KH_KhpA-B"/>
    <property type="match status" value="1"/>
</dbReference>
<feature type="domain" description="R3H" evidence="7">
    <location>
        <begin position="145"/>
        <end position="211"/>
    </location>
</feature>
<dbReference type="NCBIfam" id="NF041568">
    <property type="entry name" value="Jag_EloR"/>
    <property type="match status" value="1"/>
</dbReference>
<dbReference type="PROSITE" id="PS51061">
    <property type="entry name" value="R3H"/>
    <property type="match status" value="1"/>
</dbReference>
<dbReference type="Gene3D" id="3.30.1370.50">
    <property type="entry name" value="R3H-like domain"/>
    <property type="match status" value="1"/>
</dbReference>
<dbReference type="InterPro" id="IPR032782">
    <property type="entry name" value="KhpB_N"/>
</dbReference>
<comment type="function">
    <text evidence="6">A probable RNA chaperone. Forms a complex with KhpA which binds to cellular RNA and controls its expression. Plays a role in peptidoglycan (PG) homeostasis and cell length regulation.</text>
</comment>
<evidence type="ECO:0000259" key="7">
    <source>
        <dbReference type="PROSITE" id="PS51061"/>
    </source>
</evidence>
<dbReference type="EMBL" id="JBHUCX010000038">
    <property type="protein sequence ID" value="MFD1675996.1"/>
    <property type="molecule type" value="Genomic_DNA"/>
</dbReference>
<evidence type="ECO:0000256" key="4">
    <source>
        <dbReference type="ARBA" id="ARBA00023186"/>
    </source>
</evidence>
<dbReference type="SUPFAM" id="SSF82708">
    <property type="entry name" value="R3H domain"/>
    <property type="match status" value="1"/>
</dbReference>
<evidence type="ECO:0000313" key="8">
    <source>
        <dbReference type="EMBL" id="MFD1675996.1"/>
    </source>
</evidence>
<protein>
    <recommendedName>
        <fullName evidence="6">RNA-binding protein KhpB</fullName>
    </recommendedName>
    <alternativeName>
        <fullName evidence="6">RNA-binding protein EloR</fullName>
    </alternativeName>
</protein>
<dbReference type="InterPro" id="IPR038247">
    <property type="entry name" value="Jag_N_dom_sf"/>
</dbReference>
<dbReference type="InterPro" id="IPR015946">
    <property type="entry name" value="KH_dom-like_a/b"/>
</dbReference>
<evidence type="ECO:0000256" key="2">
    <source>
        <dbReference type="ARBA" id="ARBA00022884"/>
    </source>
</evidence>
<comment type="subunit">
    <text evidence="6">Forms a complex with KhpA.</text>
</comment>
<name>A0ABW4JJP2_9BACL</name>
<dbReference type="Gene3D" id="3.30.30.80">
    <property type="entry name" value="probable RNA-binding protein from clostridium symbiosum atcc 14940"/>
    <property type="match status" value="1"/>
</dbReference>
<dbReference type="InterPro" id="IPR001374">
    <property type="entry name" value="R3H_dom"/>
</dbReference>
<dbReference type="Pfam" id="PF01424">
    <property type="entry name" value="R3H"/>
    <property type="match status" value="1"/>
</dbReference>
<evidence type="ECO:0000256" key="5">
    <source>
        <dbReference type="ARBA" id="ARBA00023316"/>
    </source>
</evidence>
<evidence type="ECO:0000256" key="1">
    <source>
        <dbReference type="ARBA" id="ARBA00022490"/>
    </source>
</evidence>
<keyword evidence="4 6" id="KW-0143">Chaperone</keyword>
<evidence type="ECO:0000256" key="3">
    <source>
        <dbReference type="ARBA" id="ARBA00022960"/>
    </source>
</evidence>
<keyword evidence="2 6" id="KW-0694">RNA-binding</keyword>
<dbReference type="InterPro" id="IPR038008">
    <property type="entry name" value="Jag_KH"/>
</dbReference>
<dbReference type="Gene3D" id="3.30.300.20">
    <property type="match status" value="1"/>
</dbReference>
<dbReference type="PANTHER" id="PTHR35800">
    <property type="entry name" value="PROTEIN JAG"/>
    <property type="match status" value="1"/>
</dbReference>
<dbReference type="Proteomes" id="UP001597079">
    <property type="component" value="Unassembled WGS sequence"/>
</dbReference>
<comment type="caution">
    <text evidence="8">The sequence shown here is derived from an EMBL/GenBank/DDBJ whole genome shotgun (WGS) entry which is preliminary data.</text>
</comment>
<keyword evidence="9" id="KW-1185">Reference proteome</keyword>
<comment type="subcellular location">
    <subcellularLocation>
        <location evidence="6">Cytoplasm</location>
    </subcellularLocation>
</comment>
<accession>A0ABW4JJP2</accession>
<gene>
    <name evidence="8" type="primary">jag</name>
    <name evidence="6" type="synonym">eloR</name>
    <name evidence="6" type="synonym">khpB</name>
    <name evidence="8" type="ORF">ACFSB2_14925</name>
</gene>
<comment type="similarity">
    <text evidence="6">Belongs to the KhpB RNA-binding protein family.</text>
</comment>
<dbReference type="InterPro" id="IPR034079">
    <property type="entry name" value="R3H_KhpB"/>
</dbReference>
<keyword evidence="3 6" id="KW-0133">Cell shape</keyword>
<dbReference type="HAMAP" id="MF_00867">
    <property type="entry name" value="KhpB"/>
    <property type="match status" value="1"/>
</dbReference>
<organism evidence="8 9">
    <name type="scientific">Alicyclobacillus fodiniaquatilis</name>
    <dbReference type="NCBI Taxonomy" id="1661150"/>
    <lineage>
        <taxon>Bacteria</taxon>
        <taxon>Bacillati</taxon>
        <taxon>Bacillota</taxon>
        <taxon>Bacilli</taxon>
        <taxon>Bacillales</taxon>
        <taxon>Alicyclobacillaceae</taxon>
        <taxon>Alicyclobacillus</taxon>
    </lineage>
</organism>
<dbReference type="InterPro" id="IPR039247">
    <property type="entry name" value="KhpB"/>
</dbReference>
<dbReference type="CDD" id="cd02644">
    <property type="entry name" value="R3H_jag"/>
    <property type="match status" value="1"/>
</dbReference>
<reference evidence="9" key="1">
    <citation type="journal article" date="2019" name="Int. J. Syst. Evol. Microbiol.">
        <title>The Global Catalogue of Microorganisms (GCM) 10K type strain sequencing project: providing services to taxonomists for standard genome sequencing and annotation.</title>
        <authorList>
            <consortium name="The Broad Institute Genomics Platform"/>
            <consortium name="The Broad Institute Genome Sequencing Center for Infectious Disease"/>
            <person name="Wu L."/>
            <person name="Ma J."/>
        </authorList>
    </citation>
    <scope>NUCLEOTIDE SEQUENCE [LARGE SCALE GENOMIC DNA]</scope>
    <source>
        <strain evidence="9">CGMCC 1.12286</strain>
    </source>
</reference>
<dbReference type="SMART" id="SM00393">
    <property type="entry name" value="R3H"/>
    <property type="match status" value="1"/>
</dbReference>
<feature type="region of interest" description="Jag_N domain" evidence="6">
    <location>
        <begin position="5"/>
        <end position="55"/>
    </location>
</feature>
<dbReference type="PANTHER" id="PTHR35800:SF1">
    <property type="entry name" value="RNA-BINDING PROTEIN KHPB"/>
    <property type="match status" value="1"/>
</dbReference>
<sequence length="216" mass="23917">MKRVVVTGRTVEEAVTSALVKLGVARSQAQVRVISEPVKGLFGFIGGKDAEVEVSIAQTPVEMARDFTEGVLKRMDAPATVSVERDHAEGTEYVVSIECADEVLPIVIGRHGVTLDSLQYLVNIVANREHDGFVKFTVDAGTYRARRRESLRRVAEQAADRAVRTGRPVSLDAMSSAERKFIHTLLQSRLDITTSSEGKDPYRKVKIVPRRINYHT</sequence>
<evidence type="ECO:0000256" key="6">
    <source>
        <dbReference type="HAMAP-Rule" id="MF_00867"/>
    </source>
</evidence>
<dbReference type="SMART" id="SM01245">
    <property type="entry name" value="Jag_N"/>
    <property type="match status" value="1"/>
</dbReference>
<dbReference type="Pfam" id="PF14804">
    <property type="entry name" value="Jag_N"/>
    <property type="match status" value="1"/>
</dbReference>
<comment type="domain">
    <text evidence="6">Has an N-terminal Jag-N domain and 2 RNA-binding domains (KH and R3H).</text>
</comment>
<dbReference type="CDD" id="cd02414">
    <property type="entry name" value="KH-II_Jag"/>
    <property type="match status" value="1"/>
</dbReference>
<keyword evidence="5 6" id="KW-0961">Cell wall biogenesis/degradation</keyword>
<dbReference type="RefSeq" id="WP_377943885.1">
    <property type="nucleotide sequence ID" value="NZ_JBHUCX010000038.1"/>
</dbReference>
<dbReference type="InterPro" id="IPR036867">
    <property type="entry name" value="R3H_dom_sf"/>
</dbReference>